<dbReference type="InterPro" id="IPR038514">
    <property type="entry name" value="AAR2_C_sf"/>
</dbReference>
<dbReference type="Pfam" id="PF05282">
    <property type="entry name" value="AAR2"/>
    <property type="match status" value="1"/>
</dbReference>
<dbReference type="GO" id="GO:0000244">
    <property type="term" value="P:spliceosomal tri-snRNP complex assembly"/>
    <property type="evidence" value="ECO:0007669"/>
    <property type="project" value="TreeGrafter"/>
</dbReference>
<dbReference type="CDD" id="cd13777">
    <property type="entry name" value="Aar2_N"/>
    <property type="match status" value="1"/>
</dbReference>
<dbReference type="EMBL" id="GEDC01029294">
    <property type="protein sequence ID" value="JAS08004.1"/>
    <property type="molecule type" value="Transcribed_RNA"/>
</dbReference>
<evidence type="ECO:0000313" key="8">
    <source>
        <dbReference type="EMBL" id="JAS08577.1"/>
    </source>
</evidence>
<dbReference type="FunFam" id="2.60.34.20:FF:000001">
    <property type="entry name" value="protein AAR2 homolog"/>
    <property type="match status" value="1"/>
</dbReference>
<dbReference type="InterPro" id="IPR007946">
    <property type="entry name" value="AAR2"/>
</dbReference>
<organism evidence="8">
    <name type="scientific">Clastoptera arizonana</name>
    <name type="common">Arizona spittle bug</name>
    <dbReference type="NCBI Taxonomy" id="38151"/>
    <lineage>
        <taxon>Eukaryota</taxon>
        <taxon>Metazoa</taxon>
        <taxon>Ecdysozoa</taxon>
        <taxon>Arthropoda</taxon>
        <taxon>Hexapoda</taxon>
        <taxon>Insecta</taxon>
        <taxon>Pterygota</taxon>
        <taxon>Neoptera</taxon>
        <taxon>Paraneoptera</taxon>
        <taxon>Hemiptera</taxon>
        <taxon>Auchenorrhyncha</taxon>
        <taxon>Cercopoidea</taxon>
        <taxon>Clastopteridae</taxon>
        <taxon>Clastoptera</taxon>
    </lineage>
</organism>
<evidence type="ECO:0000313" key="11">
    <source>
        <dbReference type="EMBL" id="JAS14959.1"/>
    </source>
</evidence>
<dbReference type="InterPro" id="IPR033647">
    <property type="entry name" value="Aar2_N"/>
</dbReference>
<dbReference type="EMBL" id="GEDC01027951">
    <property type="protein sequence ID" value="JAS09347.1"/>
    <property type="molecule type" value="Transcribed_RNA"/>
</dbReference>
<evidence type="ECO:0000313" key="7">
    <source>
        <dbReference type="EMBL" id="JAS08004.1"/>
    </source>
</evidence>
<dbReference type="PANTHER" id="PTHR12689:SF4">
    <property type="entry name" value="PROTEIN AAR2 HOMOLOG"/>
    <property type="match status" value="1"/>
</dbReference>
<proteinExistence type="inferred from homology"/>
<evidence type="ECO:0000313" key="9">
    <source>
        <dbReference type="EMBL" id="JAS09347.1"/>
    </source>
</evidence>
<name>A0A1B6C513_9HEMI</name>
<evidence type="ECO:0000256" key="4">
    <source>
        <dbReference type="SAM" id="MobiDB-lite"/>
    </source>
</evidence>
<dbReference type="Gene3D" id="1.25.40.550">
    <property type="entry name" value="Aar2, C-terminal domain-like"/>
    <property type="match status" value="1"/>
</dbReference>
<evidence type="ECO:0000259" key="6">
    <source>
        <dbReference type="Pfam" id="PF20981"/>
    </source>
</evidence>
<dbReference type="EMBL" id="GEDC01028721">
    <property type="protein sequence ID" value="JAS08577.1"/>
    <property type="molecule type" value="Transcribed_RNA"/>
</dbReference>
<evidence type="ECO:0000259" key="5">
    <source>
        <dbReference type="Pfam" id="PF05282"/>
    </source>
</evidence>
<evidence type="ECO:0000313" key="10">
    <source>
        <dbReference type="EMBL" id="JAS12119.1"/>
    </source>
</evidence>
<evidence type="ECO:0000256" key="1">
    <source>
        <dbReference type="ARBA" id="ARBA00006281"/>
    </source>
</evidence>
<dbReference type="InterPro" id="IPR038516">
    <property type="entry name" value="AAR2_N_sf"/>
</dbReference>
<gene>
    <name evidence="9" type="ORF">g.34938</name>
    <name evidence="10" type="ORF">g.34942</name>
    <name evidence="8" type="ORF">g.34947</name>
    <name evidence="11" type="ORF">g.34951</name>
    <name evidence="7" type="ORF">g.34963</name>
</gene>
<dbReference type="PANTHER" id="PTHR12689">
    <property type="entry name" value="A1 CISTRON SPLICING FACTOR AAR2-RELATED"/>
    <property type="match status" value="1"/>
</dbReference>
<feature type="domain" description="AAR2 C-terminal" evidence="5">
    <location>
        <begin position="201"/>
        <end position="238"/>
    </location>
</feature>
<reference evidence="8" key="1">
    <citation type="submission" date="2015-12" db="EMBL/GenBank/DDBJ databases">
        <title>De novo transcriptome assembly of four potential Pierce s Disease insect vectors from Arizona vineyards.</title>
        <authorList>
            <person name="Tassone E.E."/>
        </authorList>
    </citation>
    <scope>NUCLEOTIDE SEQUENCE</scope>
</reference>
<evidence type="ECO:0000256" key="3">
    <source>
        <dbReference type="ARBA" id="ARBA00030625"/>
    </source>
</evidence>
<dbReference type="EMBL" id="GEDC01022339">
    <property type="protein sequence ID" value="JAS14959.1"/>
    <property type="molecule type" value="Transcribed_RNA"/>
</dbReference>
<dbReference type="Pfam" id="PF20981">
    <property type="entry name" value="AAR2_1st"/>
    <property type="match status" value="1"/>
</dbReference>
<feature type="domain" description="AAR2 N-terminal" evidence="6">
    <location>
        <begin position="20"/>
        <end position="151"/>
    </location>
</feature>
<evidence type="ECO:0000256" key="2">
    <source>
        <dbReference type="ARBA" id="ARBA00016372"/>
    </source>
</evidence>
<accession>A0A1B6C513</accession>
<sequence length="246" mass="28328">MSETQSIEIDQELARKLLIEGGTLFFQNVPKKTIFGIDTKTWNTGEKFKGIKMIPPGLHFIHYSATNKYDDVVPRAGFMYNFKKSEFLVKKWNLETEDISNEVIPECEVERLKSNLLNLDPYLGVYPFDVFIKWKNLTEYITDELVARLVPLSGQIRSALELSACEKPEVSKRRSRPSTAEEKEDDLLPHLQAKPGTELRFTPFPSKDYPDGATPAEITKHMMDPTYSLETMLSTYNKYTLINYDL</sequence>
<dbReference type="AlphaFoldDB" id="A0A1B6C513"/>
<comment type="similarity">
    <text evidence="1">Belongs to the AAR2 family.</text>
</comment>
<dbReference type="EMBL" id="GEDC01025179">
    <property type="protein sequence ID" value="JAS12119.1"/>
    <property type="molecule type" value="Transcribed_RNA"/>
</dbReference>
<dbReference type="Gene3D" id="2.60.34.20">
    <property type="match status" value="1"/>
</dbReference>
<feature type="region of interest" description="Disordered" evidence="4">
    <location>
        <begin position="168"/>
        <end position="192"/>
    </location>
</feature>
<dbReference type="InterPro" id="IPR033648">
    <property type="entry name" value="AAR2_C"/>
</dbReference>
<protein>
    <recommendedName>
        <fullName evidence="2">Protein AAR2 homolog</fullName>
    </recommendedName>
    <alternativeName>
        <fullName evidence="3">AAR2 splicing factor homolog</fullName>
    </alternativeName>
</protein>